<comment type="caution">
    <text evidence="3">The sequence shown here is derived from an EMBL/GenBank/DDBJ whole genome shotgun (WGS) entry which is preliminary data.</text>
</comment>
<keyword evidence="2" id="KW-1133">Transmembrane helix</keyword>
<sequence>MFKVKYSRARLSVYLFLILLMAAGGFWVWTNFDGKGAFMALLMAVVMVCCIPFALRYILLDNTILEVRGNAIDHHGLFGTTRFSKEDVLRSSVETTTTNGVASNRHLFLGDSDNFFLGKRVSEQFLASEFRPIEKLIVTIAEGGPASDRRRARPAQRIQESTPEVAPVRTFGRKST</sequence>
<feature type="transmembrane region" description="Helical" evidence="2">
    <location>
        <begin position="36"/>
        <end position="59"/>
    </location>
</feature>
<dbReference type="AlphaFoldDB" id="A0A9X1F472"/>
<reference evidence="3" key="1">
    <citation type="submission" date="2021-04" db="EMBL/GenBank/DDBJ databases">
        <authorList>
            <person name="Pira H."/>
            <person name="Risdian C."/>
            <person name="Wink J."/>
        </authorList>
    </citation>
    <scope>NUCLEOTIDE SEQUENCE</scope>
    <source>
        <strain evidence="3">WH158</strain>
    </source>
</reference>
<feature type="region of interest" description="Disordered" evidence="1">
    <location>
        <begin position="147"/>
        <end position="176"/>
    </location>
</feature>
<gene>
    <name evidence="3" type="ORF">KCG46_09500</name>
</gene>
<accession>A0A9X1F472</accession>
<evidence type="ECO:0000256" key="1">
    <source>
        <dbReference type="SAM" id="MobiDB-lite"/>
    </source>
</evidence>
<dbReference type="RefSeq" id="WP_218404989.1">
    <property type="nucleotide sequence ID" value="NZ_JAGSPC010000001.1"/>
</dbReference>
<keyword evidence="2" id="KW-0472">Membrane</keyword>
<keyword evidence="2" id="KW-0812">Transmembrane</keyword>
<organism evidence="3 4">
    <name type="scientific">Erythrobacter crassostreae</name>
    <dbReference type="NCBI Taxonomy" id="2828328"/>
    <lineage>
        <taxon>Bacteria</taxon>
        <taxon>Pseudomonadati</taxon>
        <taxon>Pseudomonadota</taxon>
        <taxon>Alphaproteobacteria</taxon>
        <taxon>Sphingomonadales</taxon>
        <taxon>Erythrobacteraceae</taxon>
        <taxon>Erythrobacter/Porphyrobacter group</taxon>
        <taxon>Erythrobacter</taxon>
    </lineage>
</organism>
<evidence type="ECO:0000256" key="2">
    <source>
        <dbReference type="SAM" id="Phobius"/>
    </source>
</evidence>
<protein>
    <submittedName>
        <fullName evidence="3">Uncharacterized protein</fullName>
    </submittedName>
</protein>
<evidence type="ECO:0000313" key="3">
    <source>
        <dbReference type="EMBL" id="MBV7259802.1"/>
    </source>
</evidence>
<evidence type="ECO:0000313" key="4">
    <source>
        <dbReference type="Proteomes" id="UP001138681"/>
    </source>
</evidence>
<dbReference type="EMBL" id="JAGSPC010000001">
    <property type="protein sequence ID" value="MBV7259802.1"/>
    <property type="molecule type" value="Genomic_DNA"/>
</dbReference>
<feature type="transmembrane region" description="Helical" evidence="2">
    <location>
        <begin position="12"/>
        <end position="30"/>
    </location>
</feature>
<keyword evidence="4" id="KW-1185">Reference proteome</keyword>
<dbReference type="Proteomes" id="UP001138681">
    <property type="component" value="Unassembled WGS sequence"/>
</dbReference>
<name>A0A9X1F472_9SPHN</name>
<proteinExistence type="predicted"/>